<name>A0A6G0WD55_9STRA</name>
<dbReference type="GO" id="GO:0016787">
    <property type="term" value="F:hydrolase activity"/>
    <property type="evidence" value="ECO:0007669"/>
    <property type="project" value="UniProtKB-KW"/>
</dbReference>
<dbReference type="GO" id="GO:0009166">
    <property type="term" value="P:nucleotide catabolic process"/>
    <property type="evidence" value="ECO:0007669"/>
    <property type="project" value="InterPro"/>
</dbReference>
<dbReference type="VEuPathDB" id="FungiDB:AeMF1_002781"/>
<dbReference type="Pfam" id="PF00149">
    <property type="entry name" value="Metallophos"/>
    <property type="match status" value="1"/>
</dbReference>
<dbReference type="PANTHER" id="PTHR11575:SF48">
    <property type="entry name" value="5'-NUCLEOTIDASE"/>
    <property type="match status" value="1"/>
</dbReference>
<evidence type="ECO:0000313" key="6">
    <source>
        <dbReference type="EMBL" id="KAF0724892.1"/>
    </source>
</evidence>
<keyword evidence="3" id="KW-0378">Hydrolase</keyword>
<dbReference type="Gene3D" id="3.60.21.10">
    <property type="match status" value="1"/>
</dbReference>
<dbReference type="Pfam" id="PF02872">
    <property type="entry name" value="5_nucleotid_C"/>
    <property type="match status" value="1"/>
</dbReference>
<dbReference type="PANTHER" id="PTHR11575">
    <property type="entry name" value="5'-NUCLEOTIDASE-RELATED"/>
    <property type="match status" value="1"/>
</dbReference>
<dbReference type="AlphaFoldDB" id="A0A6G0WD55"/>
<dbReference type="Proteomes" id="UP000481153">
    <property type="component" value="Unassembled WGS sequence"/>
</dbReference>
<evidence type="ECO:0000256" key="1">
    <source>
        <dbReference type="ARBA" id="ARBA00006654"/>
    </source>
</evidence>
<proteinExistence type="inferred from homology"/>
<keyword evidence="3" id="KW-0547">Nucleotide-binding</keyword>
<dbReference type="SUPFAM" id="SSF56300">
    <property type="entry name" value="Metallo-dependent phosphatases"/>
    <property type="match status" value="1"/>
</dbReference>
<keyword evidence="2" id="KW-0732">Signal</keyword>
<dbReference type="PRINTS" id="PR01607">
    <property type="entry name" value="APYRASEFAMLY"/>
</dbReference>
<evidence type="ECO:0000256" key="2">
    <source>
        <dbReference type="ARBA" id="ARBA00022729"/>
    </source>
</evidence>
<evidence type="ECO:0008006" key="8">
    <source>
        <dbReference type="Google" id="ProtNLM"/>
    </source>
</evidence>
<feature type="domain" description="5'-Nucleotidase C-terminal" evidence="5">
    <location>
        <begin position="313"/>
        <end position="450"/>
    </location>
</feature>
<reference evidence="6 7" key="1">
    <citation type="submission" date="2019-07" db="EMBL/GenBank/DDBJ databases">
        <title>Genomics analysis of Aphanomyces spp. identifies a new class of oomycete effector associated with host adaptation.</title>
        <authorList>
            <person name="Gaulin E."/>
        </authorList>
    </citation>
    <scope>NUCLEOTIDE SEQUENCE [LARGE SCALE GENOMIC DNA]</scope>
    <source>
        <strain evidence="6 7">ATCC 201684</strain>
    </source>
</reference>
<dbReference type="SUPFAM" id="SSF55816">
    <property type="entry name" value="5'-nucleotidase (syn. UDP-sugar hydrolase), C-terminal domain"/>
    <property type="match status" value="1"/>
</dbReference>
<dbReference type="EMBL" id="VJMJ01000257">
    <property type="protein sequence ID" value="KAF0724892.1"/>
    <property type="molecule type" value="Genomic_DNA"/>
</dbReference>
<dbReference type="InterPro" id="IPR036907">
    <property type="entry name" value="5'-Nucleotdase_C_sf"/>
</dbReference>
<evidence type="ECO:0000313" key="7">
    <source>
        <dbReference type="Proteomes" id="UP000481153"/>
    </source>
</evidence>
<sequence>MDETESATLTFLTVNDVYDVVPNEQGRGGMAELAALIHHEQLLIPPTNHTLVTINGDFLSASQAGEHYKGAHMIDILNNMKFDYAVYGNHEFDFGSDVLVERVKESKFKWFGSNVREKDTGNTLANALDTVILPIGPNGSIKLGMFGVCTQETPQLSFPGDKVIFQDIFETSKRCIEDLKGKGADVIVALTHVSIAHDKLLAKRVPGIDIIIGGHDHEPFTLYQGNTFIHKSGQNAYWLGRLDFDIRKKAATGKVEIFPEWKMISNRNVTPDASIEALVHKYMAPFQTNDLLEQGARQLAVISKPLITRTSVMRSEESNFGNLVADAIRSELGAQYGLINGGFIRGDTVYEAKTQLTVGIVLKEMPFPRPAVLLRIQGRDLREAIEQHLRTYPLLSGSYPHVSGLRVKYDRTKEPPHVSSLQDDQGHDIDLDEYVTVATTKFISQGGDGCVAWKKASLLATDDAIAQVVIRFLEKQRLVSYPEKEFRLQIIE</sequence>
<comment type="similarity">
    <text evidence="1 3">Belongs to the 5'-nucleotidase family.</text>
</comment>
<dbReference type="InterPro" id="IPR029052">
    <property type="entry name" value="Metallo-depent_PP-like"/>
</dbReference>
<feature type="domain" description="Calcineurin-like phosphoesterase" evidence="4">
    <location>
        <begin position="10"/>
        <end position="219"/>
    </location>
</feature>
<keyword evidence="7" id="KW-1185">Reference proteome</keyword>
<dbReference type="InterPro" id="IPR006179">
    <property type="entry name" value="5_nucleotidase/apyrase"/>
</dbReference>
<evidence type="ECO:0000259" key="4">
    <source>
        <dbReference type="Pfam" id="PF00149"/>
    </source>
</evidence>
<dbReference type="InterPro" id="IPR004843">
    <property type="entry name" value="Calcineurin-like_PHP"/>
</dbReference>
<dbReference type="GO" id="GO:0000166">
    <property type="term" value="F:nucleotide binding"/>
    <property type="evidence" value="ECO:0007669"/>
    <property type="project" value="UniProtKB-KW"/>
</dbReference>
<protein>
    <recommendedName>
        <fullName evidence="8">5'-Nucleotidase C-terminal domain-containing protein</fullName>
    </recommendedName>
</protein>
<evidence type="ECO:0000259" key="5">
    <source>
        <dbReference type="Pfam" id="PF02872"/>
    </source>
</evidence>
<gene>
    <name evidence="6" type="ORF">Ae201684_016543</name>
</gene>
<accession>A0A6G0WD55</accession>
<organism evidence="6 7">
    <name type="scientific">Aphanomyces euteiches</name>
    <dbReference type="NCBI Taxonomy" id="100861"/>
    <lineage>
        <taxon>Eukaryota</taxon>
        <taxon>Sar</taxon>
        <taxon>Stramenopiles</taxon>
        <taxon>Oomycota</taxon>
        <taxon>Saprolegniomycetes</taxon>
        <taxon>Saprolegniales</taxon>
        <taxon>Verrucalvaceae</taxon>
        <taxon>Aphanomyces</taxon>
    </lineage>
</organism>
<evidence type="ECO:0000256" key="3">
    <source>
        <dbReference type="RuleBase" id="RU362119"/>
    </source>
</evidence>
<dbReference type="Gene3D" id="3.90.780.10">
    <property type="entry name" value="5'-Nucleotidase, C-terminal domain"/>
    <property type="match status" value="1"/>
</dbReference>
<dbReference type="InterPro" id="IPR008334">
    <property type="entry name" value="5'-Nucleotdase_C"/>
</dbReference>
<comment type="caution">
    <text evidence="6">The sequence shown here is derived from an EMBL/GenBank/DDBJ whole genome shotgun (WGS) entry which is preliminary data.</text>
</comment>